<name>A0A212JLH7_9BACT</name>
<evidence type="ECO:0000256" key="1">
    <source>
        <dbReference type="ARBA" id="ARBA00023125"/>
    </source>
</evidence>
<keyword evidence="1" id="KW-0238">DNA-binding</keyword>
<dbReference type="InterPro" id="IPR025269">
    <property type="entry name" value="SAM-like_dom"/>
</dbReference>
<dbReference type="GO" id="GO:0006310">
    <property type="term" value="P:DNA recombination"/>
    <property type="evidence" value="ECO:0007669"/>
    <property type="project" value="UniProtKB-KW"/>
</dbReference>
<evidence type="ECO:0000313" key="5">
    <source>
        <dbReference type="EMBL" id="SBW00272.1"/>
    </source>
</evidence>
<dbReference type="Gene3D" id="1.10.443.10">
    <property type="entry name" value="Intergrase catalytic core"/>
    <property type="match status" value="1"/>
</dbReference>
<keyword evidence="2" id="KW-0233">DNA recombination</keyword>
<dbReference type="AlphaFoldDB" id="A0A212JLH7"/>
<organism evidence="5">
    <name type="scientific">uncultured Dysgonomonas sp</name>
    <dbReference type="NCBI Taxonomy" id="206096"/>
    <lineage>
        <taxon>Bacteria</taxon>
        <taxon>Pseudomonadati</taxon>
        <taxon>Bacteroidota</taxon>
        <taxon>Bacteroidia</taxon>
        <taxon>Bacteroidales</taxon>
        <taxon>Dysgonomonadaceae</taxon>
        <taxon>Dysgonomonas</taxon>
        <taxon>environmental samples</taxon>
    </lineage>
</organism>
<dbReference type="Pfam" id="PF13102">
    <property type="entry name" value="Phage_int_SAM_5"/>
    <property type="match status" value="1"/>
</dbReference>
<dbReference type="InterPro" id="IPR011010">
    <property type="entry name" value="DNA_brk_join_enz"/>
</dbReference>
<dbReference type="RefSeq" id="WP_296941309.1">
    <property type="nucleotide sequence ID" value="NZ_LT599032.1"/>
</dbReference>
<dbReference type="EMBL" id="FLUM01000002">
    <property type="protein sequence ID" value="SBW00272.1"/>
    <property type="molecule type" value="Genomic_DNA"/>
</dbReference>
<proteinExistence type="predicted"/>
<evidence type="ECO:0000259" key="3">
    <source>
        <dbReference type="Pfam" id="PF13102"/>
    </source>
</evidence>
<accession>A0A212JLH7</accession>
<evidence type="ECO:0000256" key="2">
    <source>
        <dbReference type="ARBA" id="ARBA00023172"/>
    </source>
</evidence>
<dbReference type="InterPro" id="IPR013762">
    <property type="entry name" value="Integrase-like_cat_sf"/>
</dbReference>
<reference evidence="5" key="1">
    <citation type="submission" date="2016-04" db="EMBL/GenBank/DDBJ databases">
        <authorList>
            <person name="Evans L.H."/>
            <person name="Alamgir A."/>
            <person name="Owens N."/>
            <person name="Weber N.D."/>
            <person name="Virtaneva K."/>
            <person name="Barbian K."/>
            <person name="Babar A."/>
            <person name="Rosenke K."/>
        </authorList>
    </citation>
    <scope>NUCLEOTIDE SEQUENCE</scope>
    <source>
        <strain evidence="5">86-1</strain>
    </source>
</reference>
<dbReference type="Gene3D" id="1.10.150.130">
    <property type="match status" value="1"/>
</dbReference>
<dbReference type="Pfam" id="PF17293">
    <property type="entry name" value="Arm-DNA-bind_5"/>
    <property type="match status" value="1"/>
</dbReference>
<dbReference type="GO" id="GO:0015074">
    <property type="term" value="P:DNA integration"/>
    <property type="evidence" value="ECO:0007669"/>
    <property type="project" value="InterPro"/>
</dbReference>
<gene>
    <name evidence="5" type="ORF">KL86DYS1_20148</name>
</gene>
<dbReference type="InterPro" id="IPR035386">
    <property type="entry name" value="Arm-DNA-bind_5"/>
</dbReference>
<sequence>MIKEEVKNRSTFSVMCYLKKNELKNAECAVYIRITVKGQLVGFSLQESILPSLWSQPKERCKGKDRKSVELNDKIDSVKLKLKQIHKELELEGKPVTAQIIKDIYFGNSPFVKTKTILDIHKEHNERCKKLVGIDYSQSTMYKFDTSLKYLTEFMKSALKIDDADINEIKEDFIRKYELYLKVNKGLSNNTTIKQLKIFKKMIRIGLANDWIQKDPFYNLKFRQDEVHIGFLTKSELEMLINKTIDNERLSQVKDVYVFCCFTGLAFVDVKSLEPEHITTDNEDVIWIRKPRMKTNNMSSIPLLDIPKRILEKYSTNINCMRKKQLLPVPSNAKMNVYLKETAVI</sequence>
<dbReference type="GO" id="GO:0003677">
    <property type="term" value="F:DNA binding"/>
    <property type="evidence" value="ECO:0007669"/>
    <property type="project" value="UniProtKB-KW"/>
</dbReference>
<dbReference type="SUPFAM" id="SSF56349">
    <property type="entry name" value="DNA breaking-rejoining enzymes"/>
    <property type="match status" value="1"/>
</dbReference>
<dbReference type="InterPro" id="IPR010998">
    <property type="entry name" value="Integrase_recombinase_N"/>
</dbReference>
<feature type="domain" description="Phage integrase SAM-like" evidence="3">
    <location>
        <begin position="117"/>
        <end position="220"/>
    </location>
</feature>
<protein>
    <submittedName>
        <fullName evidence="5">Tyrosine type site-specific recombinase</fullName>
    </submittedName>
</protein>
<evidence type="ECO:0000259" key="4">
    <source>
        <dbReference type="Pfam" id="PF17293"/>
    </source>
</evidence>
<feature type="domain" description="Arm DNA-binding" evidence="4">
    <location>
        <begin position="17"/>
        <end position="102"/>
    </location>
</feature>